<feature type="modified residue" description="N6-(pyridoxal phosphate)lysine" evidence="4 5">
    <location>
        <position position="36"/>
    </location>
</feature>
<dbReference type="UniPathway" id="UPA00042">
    <property type="reaction ID" value="UER00497"/>
</dbReference>
<feature type="active site" description="Proton acceptor; specific for D-alanine" evidence="4">
    <location>
        <position position="36"/>
    </location>
</feature>
<dbReference type="EMBL" id="JACHXW010000004">
    <property type="protein sequence ID" value="MBB3151563.1"/>
    <property type="molecule type" value="Genomic_DNA"/>
</dbReference>
<dbReference type="InterPro" id="IPR029066">
    <property type="entry name" value="PLP-binding_barrel"/>
</dbReference>
<evidence type="ECO:0000256" key="3">
    <source>
        <dbReference type="ARBA" id="ARBA00023235"/>
    </source>
</evidence>
<dbReference type="PANTHER" id="PTHR30511">
    <property type="entry name" value="ALANINE RACEMASE"/>
    <property type="match status" value="1"/>
</dbReference>
<dbReference type="Pfam" id="PF01168">
    <property type="entry name" value="Ala_racemase_N"/>
    <property type="match status" value="1"/>
</dbReference>
<dbReference type="GO" id="GO:0009252">
    <property type="term" value="P:peptidoglycan biosynthetic process"/>
    <property type="evidence" value="ECO:0007669"/>
    <property type="project" value="TreeGrafter"/>
</dbReference>
<dbReference type="PRINTS" id="PR00992">
    <property type="entry name" value="ALARACEMASE"/>
</dbReference>
<reference evidence="8 9" key="1">
    <citation type="submission" date="2020-08" db="EMBL/GenBank/DDBJ databases">
        <title>Genomic Encyclopedia of Type Strains, Phase III (KMG-III): the genomes of soil and plant-associated and newly described type strains.</title>
        <authorList>
            <person name="Whitman W."/>
        </authorList>
    </citation>
    <scope>NUCLEOTIDE SEQUENCE [LARGE SCALE GENOMIC DNA]</scope>
    <source>
        <strain evidence="8 9">CECT 8234</strain>
    </source>
</reference>
<dbReference type="InterPro" id="IPR001608">
    <property type="entry name" value="Ala_racemase_N"/>
</dbReference>
<dbReference type="GO" id="GO:0030632">
    <property type="term" value="P:D-alanine biosynthetic process"/>
    <property type="evidence" value="ECO:0007669"/>
    <property type="project" value="UniProtKB-UniRule"/>
</dbReference>
<dbReference type="Gene3D" id="3.20.20.10">
    <property type="entry name" value="Alanine racemase"/>
    <property type="match status" value="1"/>
</dbReference>
<dbReference type="InterPro" id="IPR000821">
    <property type="entry name" value="Ala_racemase"/>
</dbReference>
<feature type="binding site" evidence="4 6">
    <location>
        <position position="135"/>
    </location>
    <ligand>
        <name>substrate</name>
    </ligand>
</feature>
<evidence type="ECO:0000313" key="8">
    <source>
        <dbReference type="EMBL" id="MBB3151563.1"/>
    </source>
</evidence>
<keyword evidence="9" id="KW-1185">Reference proteome</keyword>
<dbReference type="GO" id="GO:0005829">
    <property type="term" value="C:cytosol"/>
    <property type="evidence" value="ECO:0007669"/>
    <property type="project" value="TreeGrafter"/>
</dbReference>
<evidence type="ECO:0000256" key="4">
    <source>
        <dbReference type="HAMAP-Rule" id="MF_01201"/>
    </source>
</evidence>
<protein>
    <recommendedName>
        <fullName evidence="4">Alanine racemase</fullName>
        <ecNumber evidence="4">5.1.1.1</ecNumber>
    </recommendedName>
</protein>
<dbReference type="InterPro" id="IPR011079">
    <property type="entry name" value="Ala_racemase_C"/>
</dbReference>
<dbReference type="Pfam" id="PF00842">
    <property type="entry name" value="Ala_racemase_C"/>
    <property type="match status" value="1"/>
</dbReference>
<sequence>MYRDTWAEINLKQIRANLTIIRQTLPAQVKLMAVVKANGYGHGDVESARSAELAGADYLAVAYLEEAIHLRTEGIILPILILTPIKPDDVQLAIAFDLMLTVTSAAWFKAMRAFKAEASCSKLKVHVKMDTGLGRIGIKTKEEWDEIVPWLRAADMVVDGFYTHFATAGKEETAFLDQQADRFKTMMAWSERSSIRINHFHCAGSAAALRFPHLALDMVRIGAAMYGFYPQKLISHLRLEPALSLHSRLIQVKRLMKGEFLGYDNLYQAEADEWIGTIPIGYADGWSQRMQQTEVLIEGKRAPIVGKICMDQLMVRLPEYCEEGAKVTLIGKQGDEEITFSELAAHIGSVPQEISTSLTARVTREYTGKKEAEARWGKEILSYRSNNVLM</sequence>
<feature type="active site" description="Proton acceptor; specific for L-alanine" evidence="4">
    <location>
        <position position="263"/>
    </location>
</feature>
<comment type="cofactor">
    <cofactor evidence="1 4 5">
        <name>pyridoxal 5'-phosphate</name>
        <dbReference type="ChEBI" id="CHEBI:597326"/>
    </cofactor>
</comment>
<dbReference type="SUPFAM" id="SSF51419">
    <property type="entry name" value="PLP-binding barrel"/>
    <property type="match status" value="1"/>
</dbReference>
<keyword evidence="3 4" id="KW-0413">Isomerase</keyword>
<dbReference type="EC" id="5.1.1.1" evidence="4"/>
<feature type="binding site" evidence="4 6">
    <location>
        <position position="310"/>
    </location>
    <ligand>
        <name>substrate</name>
    </ligand>
</feature>
<dbReference type="HAMAP" id="MF_01201">
    <property type="entry name" value="Ala_racemase"/>
    <property type="match status" value="1"/>
</dbReference>
<evidence type="ECO:0000256" key="1">
    <source>
        <dbReference type="ARBA" id="ARBA00001933"/>
    </source>
</evidence>
<accession>A0A7W5C5I3</accession>
<dbReference type="AlphaFoldDB" id="A0A7W5C5I3"/>
<dbReference type="GO" id="GO:0030170">
    <property type="term" value="F:pyridoxal phosphate binding"/>
    <property type="evidence" value="ECO:0007669"/>
    <property type="project" value="UniProtKB-UniRule"/>
</dbReference>
<feature type="domain" description="Alanine racemase C-terminal" evidence="7">
    <location>
        <begin position="242"/>
        <end position="367"/>
    </location>
</feature>
<comment type="similarity">
    <text evidence="4">Belongs to the alanine racemase family.</text>
</comment>
<dbReference type="CDD" id="cd00430">
    <property type="entry name" value="PLPDE_III_AR"/>
    <property type="match status" value="1"/>
</dbReference>
<comment type="function">
    <text evidence="4">Catalyzes the interconversion of L-alanine and D-alanine. May also act on other amino acids.</text>
</comment>
<gene>
    <name evidence="8" type="ORF">FHS16_001609</name>
</gene>
<dbReference type="GO" id="GO:0008784">
    <property type="term" value="F:alanine racemase activity"/>
    <property type="evidence" value="ECO:0007669"/>
    <property type="project" value="UniProtKB-UniRule"/>
</dbReference>
<comment type="catalytic activity">
    <reaction evidence="4">
        <text>L-alanine = D-alanine</text>
        <dbReference type="Rhea" id="RHEA:20249"/>
        <dbReference type="ChEBI" id="CHEBI:57416"/>
        <dbReference type="ChEBI" id="CHEBI:57972"/>
        <dbReference type="EC" id="5.1.1.1"/>
    </reaction>
</comment>
<organism evidence="8 9">
    <name type="scientific">Paenibacillus endophyticus</name>
    <dbReference type="NCBI Taxonomy" id="1294268"/>
    <lineage>
        <taxon>Bacteria</taxon>
        <taxon>Bacillati</taxon>
        <taxon>Bacillota</taxon>
        <taxon>Bacilli</taxon>
        <taxon>Bacillales</taxon>
        <taxon>Paenibacillaceae</taxon>
        <taxon>Paenibacillus</taxon>
    </lineage>
</organism>
<dbReference type="PROSITE" id="PS00395">
    <property type="entry name" value="ALANINE_RACEMASE"/>
    <property type="match status" value="1"/>
</dbReference>
<proteinExistence type="inferred from homology"/>
<keyword evidence="2 4" id="KW-0663">Pyridoxal phosphate</keyword>
<dbReference type="Gene3D" id="2.40.37.10">
    <property type="entry name" value="Lyase, Ornithine Decarboxylase, Chain A, domain 1"/>
    <property type="match status" value="1"/>
</dbReference>
<dbReference type="Proteomes" id="UP000518605">
    <property type="component" value="Unassembled WGS sequence"/>
</dbReference>
<evidence type="ECO:0000313" key="9">
    <source>
        <dbReference type="Proteomes" id="UP000518605"/>
    </source>
</evidence>
<dbReference type="SUPFAM" id="SSF50621">
    <property type="entry name" value="Alanine racemase C-terminal domain-like"/>
    <property type="match status" value="1"/>
</dbReference>
<evidence type="ECO:0000256" key="2">
    <source>
        <dbReference type="ARBA" id="ARBA00022898"/>
    </source>
</evidence>
<evidence type="ECO:0000259" key="7">
    <source>
        <dbReference type="SMART" id="SM01005"/>
    </source>
</evidence>
<dbReference type="InterPro" id="IPR020622">
    <property type="entry name" value="Ala_racemase_pyridoxalP-BS"/>
</dbReference>
<dbReference type="NCBIfam" id="TIGR00492">
    <property type="entry name" value="alr"/>
    <property type="match status" value="1"/>
</dbReference>
<dbReference type="PANTHER" id="PTHR30511:SF0">
    <property type="entry name" value="ALANINE RACEMASE, CATABOLIC-RELATED"/>
    <property type="match status" value="1"/>
</dbReference>
<dbReference type="RefSeq" id="WP_183560674.1">
    <property type="nucleotide sequence ID" value="NZ_CBCSLB010000011.1"/>
</dbReference>
<comment type="caution">
    <text evidence="8">The sequence shown here is derived from an EMBL/GenBank/DDBJ whole genome shotgun (WGS) entry which is preliminary data.</text>
</comment>
<dbReference type="FunFam" id="3.20.20.10:FF:000002">
    <property type="entry name" value="Alanine racemase"/>
    <property type="match status" value="1"/>
</dbReference>
<dbReference type="SMART" id="SM01005">
    <property type="entry name" value="Ala_racemase_C"/>
    <property type="match status" value="1"/>
</dbReference>
<evidence type="ECO:0000256" key="5">
    <source>
        <dbReference type="PIRSR" id="PIRSR600821-50"/>
    </source>
</evidence>
<dbReference type="InterPro" id="IPR009006">
    <property type="entry name" value="Ala_racemase/Decarboxylase_C"/>
</dbReference>
<name>A0A7W5C5I3_9BACL</name>
<comment type="pathway">
    <text evidence="4">Amino-acid biosynthesis; D-alanine biosynthesis; D-alanine from L-alanine: step 1/1.</text>
</comment>
<evidence type="ECO:0000256" key="6">
    <source>
        <dbReference type="PIRSR" id="PIRSR600821-52"/>
    </source>
</evidence>